<name>A0A8C9F600_PAVCR</name>
<sequence>PVPSRPTSLHSKESVPSVSCFNLLFLFLPGNVSRNCTSQGWSDVYPAPYVRERGLGPDGLEWSLPAERIL</sequence>
<evidence type="ECO:0000313" key="1">
    <source>
        <dbReference type="Ensembl" id="ENSPSTP00000009966.1"/>
    </source>
</evidence>
<evidence type="ECO:0000313" key="2">
    <source>
        <dbReference type="Proteomes" id="UP000694428"/>
    </source>
</evidence>
<reference evidence="1" key="1">
    <citation type="submission" date="2025-08" db="UniProtKB">
        <authorList>
            <consortium name="Ensembl"/>
        </authorList>
    </citation>
    <scope>IDENTIFICATION</scope>
</reference>
<dbReference type="InterPro" id="IPR036445">
    <property type="entry name" value="GPCR_2_extracell_dom_sf"/>
</dbReference>
<dbReference type="Proteomes" id="UP000694428">
    <property type="component" value="Unplaced"/>
</dbReference>
<dbReference type="AlphaFoldDB" id="A0A8C9F600"/>
<protein>
    <submittedName>
        <fullName evidence="1">Uncharacterized protein</fullName>
    </submittedName>
</protein>
<reference evidence="1" key="2">
    <citation type="submission" date="2025-09" db="UniProtKB">
        <authorList>
            <consortium name="Ensembl"/>
        </authorList>
    </citation>
    <scope>IDENTIFICATION</scope>
</reference>
<organism evidence="1 2">
    <name type="scientific">Pavo cristatus</name>
    <name type="common">Indian peafowl</name>
    <name type="synonym">Blue peafowl</name>
    <dbReference type="NCBI Taxonomy" id="9049"/>
    <lineage>
        <taxon>Eukaryota</taxon>
        <taxon>Metazoa</taxon>
        <taxon>Chordata</taxon>
        <taxon>Craniata</taxon>
        <taxon>Vertebrata</taxon>
        <taxon>Euteleostomi</taxon>
        <taxon>Archelosauria</taxon>
        <taxon>Archosauria</taxon>
        <taxon>Dinosauria</taxon>
        <taxon>Saurischia</taxon>
        <taxon>Theropoda</taxon>
        <taxon>Coelurosauria</taxon>
        <taxon>Aves</taxon>
        <taxon>Neognathae</taxon>
        <taxon>Galloanserae</taxon>
        <taxon>Galliformes</taxon>
        <taxon>Phasianidae</taxon>
        <taxon>Phasianinae</taxon>
        <taxon>Pavo</taxon>
    </lineage>
</organism>
<dbReference type="Ensembl" id="ENSPSTT00000010466.1">
    <property type="protein sequence ID" value="ENSPSTP00000009966.1"/>
    <property type="gene ID" value="ENSPSTG00000007047.1"/>
</dbReference>
<proteinExistence type="predicted"/>
<keyword evidence="2" id="KW-1185">Reference proteome</keyword>
<dbReference type="SUPFAM" id="SSF111418">
    <property type="entry name" value="Hormone receptor domain"/>
    <property type="match status" value="1"/>
</dbReference>
<dbReference type="GO" id="GO:0016020">
    <property type="term" value="C:membrane"/>
    <property type="evidence" value="ECO:0007669"/>
    <property type="project" value="InterPro"/>
</dbReference>
<dbReference type="GO" id="GO:0004930">
    <property type="term" value="F:G protein-coupled receptor activity"/>
    <property type="evidence" value="ECO:0007669"/>
    <property type="project" value="InterPro"/>
</dbReference>
<accession>A0A8C9F600</accession>